<evidence type="ECO:0000256" key="1">
    <source>
        <dbReference type="SAM" id="Phobius"/>
    </source>
</evidence>
<reference evidence="2" key="1">
    <citation type="submission" date="2022-04" db="EMBL/GenBank/DDBJ databases">
        <title>A functionally conserved STORR gene fusion in Papaver species that diverged 16.8 million years ago.</title>
        <authorList>
            <person name="Catania T."/>
        </authorList>
    </citation>
    <scope>NUCLEOTIDE SEQUENCE</scope>
    <source>
        <strain evidence="2">S-188037</strain>
    </source>
</reference>
<dbReference type="Proteomes" id="UP001202328">
    <property type="component" value="Unassembled WGS sequence"/>
</dbReference>
<dbReference type="PANTHER" id="PTHR35830">
    <property type="entry name" value="OS05G0299200 PROTEIN"/>
    <property type="match status" value="1"/>
</dbReference>
<evidence type="ECO:0000313" key="2">
    <source>
        <dbReference type="EMBL" id="KAI3934419.1"/>
    </source>
</evidence>
<accession>A0AAD4T0V9</accession>
<evidence type="ECO:0000313" key="3">
    <source>
        <dbReference type="Proteomes" id="UP001202328"/>
    </source>
</evidence>
<comment type="caution">
    <text evidence="2">The sequence shown here is derived from an EMBL/GenBank/DDBJ whole genome shotgun (WGS) entry which is preliminary data.</text>
</comment>
<keyword evidence="1" id="KW-0812">Transmembrane</keyword>
<keyword evidence="1" id="KW-1133">Transmembrane helix</keyword>
<feature type="transmembrane region" description="Helical" evidence="1">
    <location>
        <begin position="130"/>
        <end position="151"/>
    </location>
</feature>
<organism evidence="2 3">
    <name type="scientific">Papaver atlanticum</name>
    <dbReference type="NCBI Taxonomy" id="357466"/>
    <lineage>
        <taxon>Eukaryota</taxon>
        <taxon>Viridiplantae</taxon>
        <taxon>Streptophyta</taxon>
        <taxon>Embryophyta</taxon>
        <taxon>Tracheophyta</taxon>
        <taxon>Spermatophyta</taxon>
        <taxon>Magnoliopsida</taxon>
        <taxon>Ranunculales</taxon>
        <taxon>Papaveraceae</taxon>
        <taxon>Papaveroideae</taxon>
        <taxon>Papaver</taxon>
    </lineage>
</organism>
<dbReference type="AlphaFoldDB" id="A0AAD4T0V9"/>
<keyword evidence="1" id="KW-0472">Membrane</keyword>
<name>A0AAD4T0V9_9MAGN</name>
<protein>
    <submittedName>
        <fullName evidence="2">Uncharacterized protein</fullName>
    </submittedName>
</protein>
<proteinExistence type="predicted"/>
<keyword evidence="3" id="KW-1185">Reference proteome</keyword>
<dbReference type="EMBL" id="JAJJMB010006544">
    <property type="protein sequence ID" value="KAI3934419.1"/>
    <property type="molecule type" value="Genomic_DNA"/>
</dbReference>
<gene>
    <name evidence="2" type="ORF">MKW98_002926</name>
</gene>
<dbReference type="PANTHER" id="PTHR35830:SF1">
    <property type="entry name" value="OS05G0299200 PROTEIN"/>
    <property type="match status" value="1"/>
</dbReference>
<sequence length="450" mass="51133">MNFLQCSSSSAVSHLHHHHQHFTKPISLSPPTFALNPRNSNPTSTISSYYHQNKKNSKIKTQPEKNLVMIVDIEEIKERARLSIHRFFNNTERKINRFVSSGNEAVEDMKTLVTVDYDNRVIISCKRSSIEFFGSLLVWGFLIFVGFRVLMDLELLGFNIGGRFKSGNLFKRDRSLAGKEVVVGKRKKKRENRKFAVNPLTPAKDTMRMKNADDAYMPMIKRSYREKKLPKWWPEVKASSMGASVSSIAESQKEAERVMRAIMDNRMSGKDISEDDIIQFRRTCKNSGAKVLIETTNARDSFYRASVELVLNSCSRSTYDSAAILIDGESPQNFVAGMAFNLGLDTVRAARIVSASVASRTRSWFLQAWALEMQGKHSEAVEEISKICLIHQIFPPEEFSPEMEMVARGLEKHLRREQREFLLDLFVGKCDAGSRRSAAEALGLVTPVEY</sequence>